<evidence type="ECO:0000256" key="1">
    <source>
        <dbReference type="ARBA" id="ARBA00004477"/>
    </source>
</evidence>
<feature type="region of interest" description="Disordered" evidence="7">
    <location>
        <begin position="142"/>
        <end position="172"/>
    </location>
</feature>
<evidence type="ECO:0000313" key="9">
    <source>
        <dbReference type="EMBL" id="PVU98312.1"/>
    </source>
</evidence>
<evidence type="ECO:0000313" key="10">
    <source>
        <dbReference type="Proteomes" id="UP000245699"/>
    </source>
</evidence>
<evidence type="ECO:0000256" key="2">
    <source>
        <dbReference type="ARBA" id="ARBA00009950"/>
    </source>
</evidence>
<evidence type="ECO:0000256" key="5">
    <source>
        <dbReference type="ARBA" id="ARBA00022989"/>
    </source>
</evidence>
<protein>
    <recommendedName>
        <fullName evidence="11">DUF788-domain-containing protein</fullName>
    </recommendedName>
</protein>
<dbReference type="GO" id="GO:0005789">
    <property type="term" value="C:endoplasmic reticulum membrane"/>
    <property type="evidence" value="ECO:0007669"/>
    <property type="project" value="UniProtKB-SubCell"/>
</dbReference>
<feature type="compositionally biased region" description="Basic and acidic residues" evidence="7">
    <location>
        <begin position="155"/>
        <end position="164"/>
    </location>
</feature>
<evidence type="ECO:0000256" key="3">
    <source>
        <dbReference type="ARBA" id="ARBA00022692"/>
    </source>
</evidence>
<dbReference type="AlphaFoldDB" id="A0A2T9Z138"/>
<dbReference type="OrthoDB" id="276296at2759"/>
<feature type="transmembrane region" description="Helical" evidence="8">
    <location>
        <begin position="111"/>
        <end position="131"/>
    </location>
</feature>
<keyword evidence="4" id="KW-0256">Endoplasmic reticulum</keyword>
<keyword evidence="3 8" id="KW-0812">Transmembrane</keyword>
<feature type="compositionally biased region" description="Low complexity" evidence="7">
    <location>
        <begin position="142"/>
        <end position="152"/>
    </location>
</feature>
<dbReference type="PANTHER" id="PTHR13505">
    <property type="entry name" value="TRANSMEMBRANE PROTEIN 208"/>
    <property type="match status" value="1"/>
</dbReference>
<keyword evidence="10" id="KW-1185">Reference proteome</keyword>
<gene>
    <name evidence="9" type="ORF">BB559_001682</name>
</gene>
<evidence type="ECO:0000256" key="4">
    <source>
        <dbReference type="ARBA" id="ARBA00022824"/>
    </source>
</evidence>
<evidence type="ECO:0000256" key="6">
    <source>
        <dbReference type="ARBA" id="ARBA00023136"/>
    </source>
</evidence>
<comment type="subcellular location">
    <subcellularLocation>
        <location evidence="1">Endoplasmic reticulum membrane</location>
        <topology evidence="1">Multi-pass membrane protein</topology>
    </subcellularLocation>
</comment>
<dbReference type="PANTHER" id="PTHR13505:SF7">
    <property type="entry name" value="TRANSMEMBRANE PROTEIN 208"/>
    <property type="match status" value="1"/>
</dbReference>
<organism evidence="9 10">
    <name type="scientific">Furculomyces boomerangus</name>
    <dbReference type="NCBI Taxonomy" id="61424"/>
    <lineage>
        <taxon>Eukaryota</taxon>
        <taxon>Fungi</taxon>
        <taxon>Fungi incertae sedis</taxon>
        <taxon>Zoopagomycota</taxon>
        <taxon>Kickxellomycotina</taxon>
        <taxon>Harpellomycetes</taxon>
        <taxon>Harpellales</taxon>
        <taxon>Harpellaceae</taxon>
        <taxon>Furculomyces</taxon>
    </lineage>
</organism>
<reference evidence="9 10" key="1">
    <citation type="journal article" date="2018" name="MBio">
        <title>Comparative Genomics Reveals the Core Gene Toolbox for the Fungus-Insect Symbiosis.</title>
        <authorList>
            <person name="Wang Y."/>
            <person name="Stata M."/>
            <person name="Wang W."/>
            <person name="Stajich J.E."/>
            <person name="White M.M."/>
            <person name="Moncalvo J.M."/>
        </authorList>
    </citation>
    <scope>NUCLEOTIDE SEQUENCE [LARGE SCALE GENOMIC DNA]</scope>
    <source>
        <strain evidence="9 10">AUS-77-4</strain>
    </source>
</reference>
<dbReference type="Pfam" id="PF05620">
    <property type="entry name" value="TMEM208_SND2"/>
    <property type="match status" value="1"/>
</dbReference>
<dbReference type="Proteomes" id="UP000245699">
    <property type="component" value="Unassembled WGS sequence"/>
</dbReference>
<evidence type="ECO:0000256" key="7">
    <source>
        <dbReference type="SAM" id="MobiDB-lite"/>
    </source>
</evidence>
<comment type="caution">
    <text evidence="9">The sequence shown here is derived from an EMBL/GenBank/DDBJ whole genome shotgun (WGS) entry which is preliminary data.</text>
</comment>
<dbReference type="GO" id="GO:0005773">
    <property type="term" value="C:vacuole"/>
    <property type="evidence" value="ECO:0007669"/>
    <property type="project" value="GOC"/>
</dbReference>
<dbReference type="STRING" id="61424.A0A2T9Z138"/>
<name>A0A2T9Z138_9FUNG</name>
<proteinExistence type="inferred from homology"/>
<evidence type="ECO:0008006" key="11">
    <source>
        <dbReference type="Google" id="ProtNLM"/>
    </source>
</evidence>
<dbReference type="GO" id="GO:0006624">
    <property type="term" value="P:vacuolar protein processing"/>
    <property type="evidence" value="ECO:0007669"/>
    <property type="project" value="TreeGrafter"/>
</dbReference>
<dbReference type="EMBL" id="MBFT01000084">
    <property type="protein sequence ID" value="PVU98312.1"/>
    <property type="molecule type" value="Genomic_DNA"/>
</dbReference>
<keyword evidence="6 8" id="KW-0472">Membrane</keyword>
<evidence type="ECO:0000256" key="8">
    <source>
        <dbReference type="SAM" id="Phobius"/>
    </source>
</evidence>
<comment type="similarity">
    <text evidence="2">Belongs to the TMEM208 family.</text>
</comment>
<keyword evidence="5 8" id="KW-1133">Transmembrane helix</keyword>
<accession>A0A2T9Z138</accession>
<feature type="transmembrane region" description="Helical" evidence="8">
    <location>
        <begin position="48"/>
        <end position="65"/>
    </location>
</feature>
<dbReference type="InterPro" id="IPR008506">
    <property type="entry name" value="SND2/TMEM208"/>
</dbReference>
<sequence length="172" mass="19646">MANASAKKIVAGNSAKIQRMDKTYMTINGVYIFFTFILGWSTLSYKVVIAYFITLALESFLYIQLYKISQPRFDSAGNLLSPGDDLTSPGLISYMFDIIYVTWATHLLSLFHIYAWWLYSVIPIYIGYAFGPKAFAFLRSFSGGSSSESPPTKSKRMEKMEKRQNKIKYSRN</sequence>
<feature type="transmembrane region" description="Helical" evidence="8">
    <location>
        <begin position="24"/>
        <end position="42"/>
    </location>
</feature>